<evidence type="ECO:0000256" key="1">
    <source>
        <dbReference type="ARBA" id="ARBA00010688"/>
    </source>
</evidence>
<evidence type="ECO:0000256" key="4">
    <source>
        <dbReference type="RuleBase" id="RU003704"/>
    </source>
</evidence>
<proteinExistence type="inferred from homology"/>
<comment type="caution">
    <text evidence="6">The sequence shown here is derived from an EMBL/GenBank/DDBJ whole genome shotgun (WGS) entry which is preliminary data.</text>
</comment>
<dbReference type="RefSeq" id="WP_377744113.1">
    <property type="nucleotide sequence ID" value="NZ_JBHRXJ010000005.1"/>
</dbReference>
<evidence type="ECO:0000313" key="7">
    <source>
        <dbReference type="Proteomes" id="UP001595721"/>
    </source>
</evidence>
<keyword evidence="7" id="KW-1185">Reference proteome</keyword>
<dbReference type="Proteomes" id="UP001595721">
    <property type="component" value="Unassembled WGS sequence"/>
</dbReference>
<evidence type="ECO:0000256" key="2">
    <source>
        <dbReference type="ARBA" id="ARBA00022679"/>
    </source>
</evidence>
<dbReference type="InterPro" id="IPR002173">
    <property type="entry name" value="Carboh/pur_kinase_PfkB_CS"/>
</dbReference>
<dbReference type="EMBL" id="JBHRXJ010000005">
    <property type="protein sequence ID" value="MFC3528398.1"/>
    <property type="molecule type" value="Genomic_DNA"/>
</dbReference>
<protein>
    <submittedName>
        <fullName evidence="6">PfkB family carbohydrate kinase</fullName>
    </submittedName>
</protein>
<dbReference type="InterPro" id="IPR011611">
    <property type="entry name" value="PfkB_dom"/>
</dbReference>
<dbReference type="PROSITE" id="PS00584">
    <property type="entry name" value="PFKB_KINASES_2"/>
    <property type="match status" value="1"/>
</dbReference>
<evidence type="ECO:0000313" key="6">
    <source>
        <dbReference type="EMBL" id="MFC3528398.1"/>
    </source>
</evidence>
<reference evidence="7" key="1">
    <citation type="journal article" date="2019" name="Int. J. Syst. Evol. Microbiol.">
        <title>The Global Catalogue of Microorganisms (GCM) 10K type strain sequencing project: providing services to taxonomists for standard genome sequencing and annotation.</title>
        <authorList>
            <consortium name="The Broad Institute Genomics Platform"/>
            <consortium name="The Broad Institute Genome Sequencing Center for Infectious Disease"/>
            <person name="Wu L."/>
            <person name="Ma J."/>
        </authorList>
    </citation>
    <scope>NUCLEOTIDE SEQUENCE [LARGE SCALE GENOMIC DNA]</scope>
    <source>
        <strain evidence="7">KCTC 42899</strain>
    </source>
</reference>
<accession>A0ABV7R2S6</accession>
<dbReference type="PRINTS" id="PR00990">
    <property type="entry name" value="RIBOKINASE"/>
</dbReference>
<keyword evidence="3 4" id="KW-0418">Kinase</keyword>
<dbReference type="GO" id="GO:0016301">
    <property type="term" value="F:kinase activity"/>
    <property type="evidence" value="ECO:0007669"/>
    <property type="project" value="UniProtKB-KW"/>
</dbReference>
<evidence type="ECO:0000256" key="3">
    <source>
        <dbReference type="ARBA" id="ARBA00022777"/>
    </source>
</evidence>
<name>A0ABV7R2S6_9RHOB</name>
<dbReference type="Pfam" id="PF00294">
    <property type="entry name" value="PfkB"/>
    <property type="match status" value="1"/>
</dbReference>
<dbReference type="PANTHER" id="PTHR10584">
    <property type="entry name" value="SUGAR KINASE"/>
    <property type="match status" value="1"/>
</dbReference>
<keyword evidence="2 4" id="KW-0808">Transferase</keyword>
<feature type="domain" description="Carbohydrate kinase PfkB" evidence="5">
    <location>
        <begin position="23"/>
        <end position="301"/>
    </location>
</feature>
<sequence length="310" mass="31725">MSGSVGNQLHGAAFLQNSGAGMRKALVVGNLAWDDSFAVAALPAPGASIPARALSGGAGGKGANQAVALARALGEPGLVGLVAALGGDLRGHALRAALTSEGLALHLVEYGDGISDLSIILREESGENAVITTQDCAQSLTPREILPHLRGDLLVMQGNLRPDVTEAVLHAAQGMVRVLNPSPLDGITAQALAMAEIIVANEVETRALGGAEALSRRAALVRTRGPDGAELWLEGALCEQVPAPRVTPADPTGAGDCFLGALIGAMMRRGATRPDAGDIRIACWAGAMAVARWGTQTAFPSRAEFARVFE</sequence>
<organism evidence="6 7">
    <name type="scientific">Paracoccus mangrovi</name>
    <dbReference type="NCBI Taxonomy" id="1715645"/>
    <lineage>
        <taxon>Bacteria</taxon>
        <taxon>Pseudomonadati</taxon>
        <taxon>Pseudomonadota</taxon>
        <taxon>Alphaproteobacteria</taxon>
        <taxon>Rhodobacterales</taxon>
        <taxon>Paracoccaceae</taxon>
        <taxon>Paracoccus</taxon>
    </lineage>
</organism>
<dbReference type="Gene3D" id="3.40.1190.20">
    <property type="match status" value="1"/>
</dbReference>
<dbReference type="InterPro" id="IPR029056">
    <property type="entry name" value="Ribokinase-like"/>
</dbReference>
<gene>
    <name evidence="6" type="ORF">ACFOMH_09450</name>
</gene>
<dbReference type="InterPro" id="IPR002139">
    <property type="entry name" value="Ribo/fructo_kinase"/>
</dbReference>
<dbReference type="SUPFAM" id="SSF53613">
    <property type="entry name" value="Ribokinase-like"/>
    <property type="match status" value="1"/>
</dbReference>
<evidence type="ECO:0000259" key="5">
    <source>
        <dbReference type="Pfam" id="PF00294"/>
    </source>
</evidence>
<dbReference type="PANTHER" id="PTHR10584:SF166">
    <property type="entry name" value="RIBOKINASE"/>
    <property type="match status" value="1"/>
</dbReference>
<comment type="similarity">
    <text evidence="1 4">Belongs to the carbohydrate kinase PfkB family.</text>
</comment>